<dbReference type="PANTHER" id="PTHR15665">
    <property type="entry name" value="ASTEROID PROTEIN"/>
    <property type="match status" value="1"/>
</dbReference>
<feature type="domain" description="Asteroid" evidence="3">
    <location>
        <begin position="143"/>
        <end position="375"/>
    </location>
</feature>
<gene>
    <name evidence="4" type="ORF">TPAR_01820</name>
</gene>
<evidence type="ECO:0000256" key="1">
    <source>
        <dbReference type="ARBA" id="ARBA00007398"/>
    </source>
</evidence>
<comment type="caution">
    <text evidence="4">The sequence shown here is derived from an EMBL/GenBank/DDBJ whole genome shotgun (WGS) entry which is preliminary data.</text>
</comment>
<keyword evidence="5" id="KW-1185">Reference proteome</keyword>
<dbReference type="SUPFAM" id="SSF88723">
    <property type="entry name" value="PIN domain-like"/>
    <property type="match status" value="1"/>
</dbReference>
<proteinExistence type="inferred from homology"/>
<evidence type="ECO:0000313" key="4">
    <source>
        <dbReference type="EMBL" id="POR37986.1"/>
    </source>
</evidence>
<evidence type="ECO:0000313" key="5">
    <source>
        <dbReference type="Proteomes" id="UP000237481"/>
    </source>
</evidence>
<sequence>MGIPYLTATLEPYAVRRRLQHEAVVIDGPALAYHILHVCRVNGISQPPYQLLGQSTVAWLDELSSHGVAAQAIYFDGHLPTSKRQVRMERLTKSTAQISRFFSSTPQGCPRNQLALVDSKDDGARLDILKTGILPGTKPFADPSFLVPAIIDALRQSPQYQALVSLVPGEADIYCAKHVLERGGSVLTSDSDLLAHRLGDGQVVFFRDLHRDTNSAILCSSFAPKEICQKLGLSPLADPPRLAYERKRLPCASLAQLVGVCSLPVLDRSDYHMFRQEYEYREGDEFPEERLLQLNQLDPRMSEIIVQLHHASSKPNGKHGDIRMYLPVLIESPTKGNAWEQSTPVRQLAYTLLGLATPDSSTPILEYRRIQSTTQKGRKIETVSAAEAQRIIDEMLDLMERIKQVTCGHERFYWPLLCFAVDMCECQKQDKQSHAWHTFQKRHKPSVAGANKISWDIVHFVAQLQATCYSLRILRQVLFIVLGSGMELIPPNIKQMRTALRDLPPLTDFPDMNGTLDLLVTSGKNGLVRALSELLGVSLPLAPKPSDSFRVTKNVKARTGSKRRDEASHKLALQSKDSTTENKFSLLSVD</sequence>
<dbReference type="Proteomes" id="UP000237481">
    <property type="component" value="Unassembled WGS sequence"/>
</dbReference>
<evidence type="ECO:0000259" key="3">
    <source>
        <dbReference type="Pfam" id="PF12813"/>
    </source>
</evidence>
<dbReference type="Pfam" id="PF12813">
    <property type="entry name" value="XPG_I_2"/>
    <property type="match status" value="1"/>
</dbReference>
<dbReference type="STRING" id="94208.A0A2S4L6B0"/>
<reference evidence="4 5" key="1">
    <citation type="submission" date="2018-01" db="EMBL/GenBank/DDBJ databases">
        <title>Harnessing the power of phylogenomics to disentangle the directionality and signatures of interkingdom host jumping in the parasitic fungal genus Tolypocladium.</title>
        <authorList>
            <person name="Quandt C.A."/>
            <person name="Patterson W."/>
            <person name="Spatafora J.W."/>
        </authorList>
    </citation>
    <scope>NUCLEOTIDE SEQUENCE [LARGE SCALE GENOMIC DNA]</scope>
    <source>
        <strain evidence="4 5">NRBC 100945</strain>
    </source>
</reference>
<evidence type="ECO:0000256" key="2">
    <source>
        <dbReference type="SAM" id="MobiDB-lite"/>
    </source>
</evidence>
<feature type="compositionally biased region" description="Polar residues" evidence="2">
    <location>
        <begin position="575"/>
        <end position="590"/>
    </location>
</feature>
<protein>
    <recommendedName>
        <fullName evidence="3">Asteroid domain-containing protein</fullName>
    </recommendedName>
</protein>
<dbReference type="Gene3D" id="3.40.50.1010">
    <property type="entry name" value="5'-nuclease"/>
    <property type="match status" value="1"/>
</dbReference>
<organism evidence="4 5">
    <name type="scientific">Tolypocladium paradoxum</name>
    <dbReference type="NCBI Taxonomy" id="94208"/>
    <lineage>
        <taxon>Eukaryota</taxon>
        <taxon>Fungi</taxon>
        <taxon>Dikarya</taxon>
        <taxon>Ascomycota</taxon>
        <taxon>Pezizomycotina</taxon>
        <taxon>Sordariomycetes</taxon>
        <taxon>Hypocreomycetidae</taxon>
        <taxon>Hypocreales</taxon>
        <taxon>Ophiocordycipitaceae</taxon>
        <taxon>Tolypocladium</taxon>
    </lineage>
</organism>
<dbReference type="InterPro" id="IPR039436">
    <property type="entry name" value="Asteroid_dom"/>
</dbReference>
<dbReference type="PANTHER" id="PTHR15665:SF1">
    <property type="entry name" value="PROTEIN ASTEROID HOMOLOG 1"/>
    <property type="match status" value="1"/>
</dbReference>
<dbReference type="InterPro" id="IPR026832">
    <property type="entry name" value="Asteroid"/>
</dbReference>
<dbReference type="InterPro" id="IPR029060">
    <property type="entry name" value="PIN-like_dom_sf"/>
</dbReference>
<name>A0A2S4L6B0_9HYPO</name>
<dbReference type="OrthoDB" id="5297549at2759"/>
<comment type="similarity">
    <text evidence="1">Belongs to the asteroid family.</text>
</comment>
<feature type="region of interest" description="Disordered" evidence="2">
    <location>
        <begin position="555"/>
        <end position="590"/>
    </location>
</feature>
<accession>A0A2S4L6B0</accession>
<dbReference type="EMBL" id="PKSG01000184">
    <property type="protein sequence ID" value="POR37986.1"/>
    <property type="molecule type" value="Genomic_DNA"/>
</dbReference>
<dbReference type="AlphaFoldDB" id="A0A2S4L6B0"/>